<dbReference type="HOGENOM" id="CLU_474206_0_0_1"/>
<evidence type="ECO:0000259" key="5">
    <source>
        <dbReference type="PROSITE" id="PS50865"/>
    </source>
</evidence>
<evidence type="ECO:0000256" key="1">
    <source>
        <dbReference type="ARBA" id="ARBA00022723"/>
    </source>
</evidence>
<keyword evidence="3" id="KW-0862">Zinc</keyword>
<dbReference type="SUPFAM" id="SSF144232">
    <property type="entry name" value="HIT/MYND zinc finger-like"/>
    <property type="match status" value="1"/>
</dbReference>
<gene>
    <name evidence="6" type="ORF">SCHCODRAFT_107954</name>
</gene>
<evidence type="ECO:0000313" key="7">
    <source>
        <dbReference type="Proteomes" id="UP000007431"/>
    </source>
</evidence>
<accession>D8Q0L4</accession>
<keyword evidence="1" id="KW-0479">Metal-binding</keyword>
<protein>
    <recommendedName>
        <fullName evidence="5">MYND-type domain-containing protein</fullName>
    </recommendedName>
</protein>
<dbReference type="EMBL" id="GL377305">
    <property type="protein sequence ID" value="EFI98371.1"/>
    <property type="molecule type" value="Genomic_DNA"/>
</dbReference>
<evidence type="ECO:0000313" key="6">
    <source>
        <dbReference type="EMBL" id="EFI98371.1"/>
    </source>
</evidence>
<dbReference type="InterPro" id="IPR002893">
    <property type="entry name" value="Znf_MYND"/>
</dbReference>
<keyword evidence="2 4" id="KW-0863">Zinc-finger</keyword>
<reference evidence="6 7" key="1">
    <citation type="journal article" date="2010" name="Nat. Biotechnol.">
        <title>Genome sequence of the model mushroom Schizophyllum commune.</title>
        <authorList>
            <person name="Ohm R.A."/>
            <person name="de Jong J.F."/>
            <person name="Lugones L.G."/>
            <person name="Aerts A."/>
            <person name="Kothe E."/>
            <person name="Stajich J.E."/>
            <person name="de Vries R.P."/>
            <person name="Record E."/>
            <person name="Levasseur A."/>
            <person name="Baker S.E."/>
            <person name="Bartholomew K.A."/>
            <person name="Coutinho P.M."/>
            <person name="Erdmann S."/>
            <person name="Fowler T.J."/>
            <person name="Gathman A.C."/>
            <person name="Lombard V."/>
            <person name="Henrissat B."/>
            <person name="Knabe N."/>
            <person name="Kuees U."/>
            <person name="Lilly W.W."/>
            <person name="Lindquist E."/>
            <person name="Lucas S."/>
            <person name="Magnuson J.K."/>
            <person name="Piumi F."/>
            <person name="Raudaskoski M."/>
            <person name="Salamov A."/>
            <person name="Schmutz J."/>
            <person name="Schwarze F.W.M.R."/>
            <person name="vanKuyk P.A."/>
            <person name="Horton J.S."/>
            <person name="Grigoriev I.V."/>
            <person name="Woesten H.A.B."/>
        </authorList>
    </citation>
    <scope>NUCLEOTIDE SEQUENCE [LARGE SCALE GENOMIC DNA]</scope>
    <source>
        <strain evidence="7">H4-8 / FGSC 9210</strain>
    </source>
</reference>
<keyword evidence="7" id="KW-1185">Reference proteome</keyword>
<proteinExistence type="predicted"/>
<feature type="non-terminal residue" evidence="6">
    <location>
        <position position="581"/>
    </location>
</feature>
<dbReference type="GO" id="GO:0008270">
    <property type="term" value="F:zinc ion binding"/>
    <property type="evidence" value="ECO:0007669"/>
    <property type="project" value="UniProtKB-KW"/>
</dbReference>
<dbReference type="AlphaFoldDB" id="D8Q0L4"/>
<dbReference type="Gene3D" id="6.10.140.2220">
    <property type="match status" value="1"/>
</dbReference>
<dbReference type="InParanoid" id="D8Q0L4"/>
<dbReference type="PROSITE" id="PS50865">
    <property type="entry name" value="ZF_MYND_2"/>
    <property type="match status" value="1"/>
</dbReference>
<organism evidence="7">
    <name type="scientific">Schizophyllum commune (strain H4-8 / FGSC 9210)</name>
    <name type="common">Split gill fungus</name>
    <dbReference type="NCBI Taxonomy" id="578458"/>
    <lineage>
        <taxon>Eukaryota</taxon>
        <taxon>Fungi</taxon>
        <taxon>Dikarya</taxon>
        <taxon>Basidiomycota</taxon>
        <taxon>Agaricomycotina</taxon>
        <taxon>Agaricomycetes</taxon>
        <taxon>Agaricomycetidae</taxon>
        <taxon>Agaricales</taxon>
        <taxon>Schizophyllaceae</taxon>
        <taxon>Schizophyllum</taxon>
    </lineage>
</organism>
<dbReference type="VEuPathDB" id="FungiDB:SCHCODRAFT_02535614"/>
<sequence length="581" mass="66656">MATPRSFQSSKKELNAIVIEFAKFQPADFERTDSPRLRPLLKRLDVLLRHGFPFAEFDKGPPTRKIGDRRLLSLTDPQIDKAMDSLLCFAAICGDLGSFPFIPAASGVYGHLRTYIPAVLDWMELLHPMNGHLQPASGANGYQDLCRLISALLHAVCLPGMYGGREQMYEYIFTTSIITYLVDMWLNLFRYTADPTWDAVMRLVKLMYDLAENIYAENGPSRVASELILSTVRQRIHNKRRRLCHVISSYGLYLKDVTRFRYVSLHLLALASILTRAPELQVSACPREDTRILVHLLDHHITTCNWPALMMGCTYLSNLWISSLNNKAVEWAINDGIIATVLNALKHCDYQSALKSVQDVVRRITDEFNSWRILRAFHQKTTDLIPELERASERHLVIVECLTAYCERAPALDYARCAQSLTEPGIKTLACQGRDAWYCSERCQRAHWKEKHRRTCYFGTVTRMSQRDWRFICVLAVAHMQRNIRSIVEEALVLDPNRCHRMALHVDLREPAITHRVAVVEVKAPEDAWTTRLVIQWREWGRDSIEDVDTAFPLDVMLEDYEKDVADAEDRVTSGLAIMDT</sequence>
<feature type="domain" description="MYND-type" evidence="5">
    <location>
        <begin position="414"/>
        <end position="456"/>
    </location>
</feature>
<evidence type="ECO:0000256" key="4">
    <source>
        <dbReference type="PROSITE-ProRule" id="PRU00134"/>
    </source>
</evidence>
<dbReference type="Proteomes" id="UP000007431">
    <property type="component" value="Unassembled WGS sequence"/>
</dbReference>
<evidence type="ECO:0000256" key="3">
    <source>
        <dbReference type="ARBA" id="ARBA00022833"/>
    </source>
</evidence>
<name>D8Q0L4_SCHCM</name>
<evidence type="ECO:0000256" key="2">
    <source>
        <dbReference type="ARBA" id="ARBA00022771"/>
    </source>
</evidence>